<sequence length="136" mass="16792">MFVKYLIKNDIANKLYMLGFCVAVMSYSFWKQGEDVLNFSKENEGALFFIGIAFSFCCYTSAYMFTKWDKWRYFPMVAFLICVSRFIKEIYMLYYPDLTDKYDYFDYFNLLLSFWIIFNYYVKIRFQEYKTRDKYI</sequence>
<dbReference type="EMBL" id="MT732457">
    <property type="protein sequence ID" value="QQV90425.1"/>
    <property type="molecule type" value="Genomic_DNA"/>
</dbReference>
<feature type="transmembrane region" description="Helical" evidence="1">
    <location>
        <begin position="104"/>
        <end position="122"/>
    </location>
</feature>
<feature type="transmembrane region" description="Helical" evidence="1">
    <location>
        <begin position="12"/>
        <end position="30"/>
    </location>
</feature>
<keyword evidence="1" id="KW-1133">Transmembrane helix</keyword>
<protein>
    <submittedName>
        <fullName evidence="2">Uncharacterized protein</fullName>
    </submittedName>
</protein>
<keyword evidence="1" id="KW-0472">Membrane</keyword>
<reference evidence="2" key="1">
    <citation type="submission" date="2020-07" db="EMBL/GenBank/DDBJ databases">
        <title>Highly diverse flavobacterial phages as mortality factor during North Sea spring blooms.</title>
        <authorList>
            <person name="Bartlau N."/>
            <person name="Wichels A."/>
            <person name="Krohne G."/>
            <person name="Adriaenssens E.M."/>
            <person name="Heins A."/>
            <person name="Fuchs B.M."/>
            <person name="Amann R."/>
            <person name="Moraru C."/>
        </authorList>
    </citation>
    <scope>NUCLEOTIDE SEQUENCE</scope>
</reference>
<accession>A0A8E4ZLQ0</accession>
<evidence type="ECO:0000313" key="3">
    <source>
        <dbReference type="Proteomes" id="UP000693706"/>
    </source>
</evidence>
<gene>
    <name evidence="2" type="ORF">Harreka1_18</name>
</gene>
<keyword evidence="1" id="KW-0812">Transmembrane</keyword>
<keyword evidence="3" id="KW-1185">Reference proteome</keyword>
<feature type="transmembrane region" description="Helical" evidence="1">
    <location>
        <begin position="73"/>
        <end position="92"/>
    </location>
</feature>
<name>A0A8E4ZLQ0_9CAUD</name>
<feature type="transmembrane region" description="Helical" evidence="1">
    <location>
        <begin position="45"/>
        <end position="66"/>
    </location>
</feature>
<proteinExistence type="predicted"/>
<evidence type="ECO:0000313" key="2">
    <source>
        <dbReference type="EMBL" id="QQV90425.1"/>
    </source>
</evidence>
<organism evidence="2 3">
    <name type="scientific">Olleya phage Harreka_1</name>
    <dbReference type="NCBI Taxonomy" id="2745673"/>
    <lineage>
        <taxon>Viruses</taxon>
        <taxon>Duplodnaviria</taxon>
        <taxon>Heunggongvirae</taxon>
        <taxon>Uroviricota</taxon>
        <taxon>Caudoviricetes</taxon>
        <taxon>Aggregaviridae</taxon>
        <taxon>Harrekavirus</taxon>
        <taxon>Harrekavirus harreka</taxon>
    </lineage>
</organism>
<evidence type="ECO:0000256" key="1">
    <source>
        <dbReference type="SAM" id="Phobius"/>
    </source>
</evidence>
<dbReference type="Proteomes" id="UP000693706">
    <property type="component" value="Segment"/>
</dbReference>